<dbReference type="InterPro" id="IPR029062">
    <property type="entry name" value="Class_I_gatase-like"/>
</dbReference>
<dbReference type="SUPFAM" id="SSF52317">
    <property type="entry name" value="Class I glutamine amidotransferase-like"/>
    <property type="match status" value="1"/>
</dbReference>
<dbReference type="NCBIfam" id="TIGR01382">
    <property type="entry name" value="PfpI"/>
    <property type="match status" value="1"/>
</dbReference>
<dbReference type="InterPro" id="IPR002818">
    <property type="entry name" value="DJ-1/PfpI"/>
</dbReference>
<comment type="similarity">
    <text evidence="1">Belongs to the peptidase C56 family.</text>
</comment>
<feature type="domain" description="DJ-1/PfpI" evidence="2">
    <location>
        <begin position="8"/>
        <end position="175"/>
    </location>
</feature>
<dbReference type="RefSeq" id="WP_084308047.1">
    <property type="nucleotide sequence ID" value="NZ_FNDG01000021.1"/>
</dbReference>
<accession>A0A1G8MDZ1</accession>
<evidence type="ECO:0000313" key="3">
    <source>
        <dbReference type="EMBL" id="SDI65540.1"/>
    </source>
</evidence>
<keyword evidence="3" id="KW-0645">Protease</keyword>
<dbReference type="GO" id="GO:0006508">
    <property type="term" value="P:proteolysis"/>
    <property type="evidence" value="ECO:0007669"/>
    <property type="project" value="UniProtKB-KW"/>
</dbReference>
<organism evidence="3 4">
    <name type="scientific">Phytopseudomonas flavescens</name>
    <dbReference type="NCBI Taxonomy" id="29435"/>
    <lineage>
        <taxon>Bacteria</taxon>
        <taxon>Pseudomonadati</taxon>
        <taxon>Pseudomonadota</taxon>
        <taxon>Gammaproteobacteria</taxon>
        <taxon>Pseudomonadales</taxon>
        <taxon>Pseudomonadaceae</taxon>
        <taxon>Phytopseudomonas</taxon>
    </lineage>
</organism>
<dbReference type="PANTHER" id="PTHR42733:SF12">
    <property type="entry name" value="PROTEINASE"/>
    <property type="match status" value="1"/>
</dbReference>
<protein>
    <submittedName>
        <fullName evidence="3">Protease I</fullName>
    </submittedName>
</protein>
<dbReference type="Gene3D" id="3.40.50.880">
    <property type="match status" value="1"/>
</dbReference>
<proteinExistence type="inferred from homology"/>
<evidence type="ECO:0000259" key="2">
    <source>
        <dbReference type="Pfam" id="PF01965"/>
    </source>
</evidence>
<dbReference type="PANTHER" id="PTHR42733">
    <property type="entry name" value="DJ-1 PROTEIN"/>
    <property type="match status" value="1"/>
</dbReference>
<keyword evidence="3" id="KW-0378">Hydrolase</keyword>
<dbReference type="Proteomes" id="UP000198606">
    <property type="component" value="Unassembled WGS sequence"/>
</dbReference>
<dbReference type="STRING" id="29435.SAMN05216588_12149"/>
<dbReference type="InterPro" id="IPR006286">
    <property type="entry name" value="C56_PfpI-like"/>
</dbReference>
<name>A0A1G8MDZ1_9GAMM</name>
<dbReference type="CDD" id="cd03134">
    <property type="entry name" value="GATase1_PfpI_like"/>
    <property type="match status" value="1"/>
</dbReference>
<dbReference type="EMBL" id="FNDG01000021">
    <property type="protein sequence ID" value="SDI65540.1"/>
    <property type="molecule type" value="Genomic_DNA"/>
</dbReference>
<evidence type="ECO:0000256" key="1">
    <source>
        <dbReference type="ARBA" id="ARBA00008542"/>
    </source>
</evidence>
<dbReference type="PROSITE" id="PS51276">
    <property type="entry name" value="PEPTIDASE_C56_PFPI"/>
    <property type="match status" value="1"/>
</dbReference>
<dbReference type="GO" id="GO:0008233">
    <property type="term" value="F:peptidase activity"/>
    <property type="evidence" value="ECO:0007669"/>
    <property type="project" value="UniProtKB-KW"/>
</dbReference>
<evidence type="ECO:0000313" key="4">
    <source>
        <dbReference type="Proteomes" id="UP000198606"/>
    </source>
</evidence>
<dbReference type="AlphaFoldDB" id="A0A1G8MDZ1"/>
<gene>
    <name evidence="3" type="ORF">SAMN05216588_12149</name>
</gene>
<dbReference type="Pfam" id="PF01965">
    <property type="entry name" value="DJ-1_PfpI"/>
    <property type="match status" value="1"/>
</dbReference>
<reference evidence="3 4" key="1">
    <citation type="submission" date="2016-10" db="EMBL/GenBank/DDBJ databases">
        <authorList>
            <person name="de Groot N.N."/>
        </authorList>
    </citation>
    <scope>NUCLEOTIDE SEQUENCE [LARGE SCALE GENOMIC DNA]</scope>
    <source>
        <strain evidence="3 4">LMG 18387</strain>
    </source>
</reference>
<sequence length="179" mass="19029">MSKSLTGKRVALLVTDGFEQVELTGPKQALEAVGASAEILSSKRGEVIGWNHTTPADAFTVDKTFDTARIEDYDAIVLPGGVVNSDTIRLDESAVQLVKDAARANKPIAVICHGAWILASADLVKGKTLTSWPSLTDDLKNAGATWVDKEVVVDGSLISSRNPDDIPAFNKKLIEALTA</sequence>